<dbReference type="PROSITE" id="PS50206">
    <property type="entry name" value="RHODANESE_3"/>
    <property type="match status" value="1"/>
</dbReference>
<dbReference type="GO" id="GO:0016740">
    <property type="term" value="F:transferase activity"/>
    <property type="evidence" value="ECO:0007669"/>
    <property type="project" value="UniProtKB-KW"/>
</dbReference>
<gene>
    <name evidence="2" type="ORF">BC792_10572</name>
</gene>
<dbReference type="AlphaFoldDB" id="A0A5S5DKZ6"/>
<evidence type="ECO:0000259" key="1">
    <source>
        <dbReference type="PROSITE" id="PS50206"/>
    </source>
</evidence>
<name>A0A5S5DKZ6_9SPHI</name>
<dbReference type="PANTHER" id="PTHR43031">
    <property type="entry name" value="FAD-DEPENDENT OXIDOREDUCTASE"/>
    <property type="match status" value="1"/>
</dbReference>
<keyword evidence="2" id="KW-0808">Transferase</keyword>
<reference evidence="2 3" key="1">
    <citation type="submission" date="2019-07" db="EMBL/GenBank/DDBJ databases">
        <title>Genomic Encyclopedia of Archaeal and Bacterial Type Strains, Phase II (KMG-II): from individual species to whole genera.</title>
        <authorList>
            <person name="Goeker M."/>
        </authorList>
    </citation>
    <scope>NUCLEOTIDE SEQUENCE [LARGE SCALE GENOMIC DNA]</scope>
    <source>
        <strain evidence="2 3">DSM 18850</strain>
    </source>
</reference>
<evidence type="ECO:0000313" key="2">
    <source>
        <dbReference type="EMBL" id="TYP96581.1"/>
    </source>
</evidence>
<dbReference type="InterPro" id="IPR050229">
    <property type="entry name" value="GlpE_sulfurtransferase"/>
</dbReference>
<organism evidence="2 3">
    <name type="scientific">Sphingobacterium allocomposti</name>
    <dbReference type="NCBI Taxonomy" id="415956"/>
    <lineage>
        <taxon>Bacteria</taxon>
        <taxon>Pseudomonadati</taxon>
        <taxon>Bacteroidota</taxon>
        <taxon>Sphingobacteriia</taxon>
        <taxon>Sphingobacteriales</taxon>
        <taxon>Sphingobacteriaceae</taxon>
        <taxon>Sphingobacterium</taxon>
    </lineage>
</organism>
<sequence>MKVTIVLLGVLSVLYIGYRIFRIYTAEQGLGRLLDEGAVVLDVRTAQEFERGHIKGAVNISLGEIRDRYVELDTSKVYITVCSHGLRSVKAENILKDKGFRRVYNGGAWSDLQRHVKTE</sequence>
<accession>A0A5S5DKZ6</accession>
<evidence type="ECO:0000313" key="3">
    <source>
        <dbReference type="Proteomes" id="UP000325105"/>
    </source>
</evidence>
<feature type="domain" description="Rhodanese" evidence="1">
    <location>
        <begin position="34"/>
        <end position="118"/>
    </location>
</feature>
<keyword evidence="3" id="KW-1185">Reference proteome</keyword>
<dbReference type="CDD" id="cd00158">
    <property type="entry name" value="RHOD"/>
    <property type="match status" value="1"/>
</dbReference>
<dbReference type="EMBL" id="VNHX01000005">
    <property type="protein sequence ID" value="TYP96581.1"/>
    <property type="molecule type" value="Genomic_DNA"/>
</dbReference>
<dbReference type="RefSeq" id="WP_148907975.1">
    <property type="nucleotide sequence ID" value="NZ_VNHX01000005.1"/>
</dbReference>
<proteinExistence type="predicted"/>
<dbReference type="SUPFAM" id="SSF52821">
    <property type="entry name" value="Rhodanese/Cell cycle control phosphatase"/>
    <property type="match status" value="1"/>
</dbReference>
<dbReference type="OrthoDB" id="9808735at2"/>
<protein>
    <submittedName>
        <fullName evidence="2">Rhodanese-related sulfurtransferase</fullName>
    </submittedName>
</protein>
<dbReference type="Proteomes" id="UP000325105">
    <property type="component" value="Unassembled WGS sequence"/>
</dbReference>
<dbReference type="SMART" id="SM00450">
    <property type="entry name" value="RHOD"/>
    <property type="match status" value="1"/>
</dbReference>
<dbReference type="InterPro" id="IPR036873">
    <property type="entry name" value="Rhodanese-like_dom_sf"/>
</dbReference>
<comment type="caution">
    <text evidence="2">The sequence shown here is derived from an EMBL/GenBank/DDBJ whole genome shotgun (WGS) entry which is preliminary data.</text>
</comment>
<dbReference type="Gene3D" id="3.40.250.10">
    <property type="entry name" value="Rhodanese-like domain"/>
    <property type="match status" value="1"/>
</dbReference>
<dbReference type="Pfam" id="PF00581">
    <property type="entry name" value="Rhodanese"/>
    <property type="match status" value="1"/>
</dbReference>
<dbReference type="InterPro" id="IPR001763">
    <property type="entry name" value="Rhodanese-like_dom"/>
</dbReference>
<dbReference type="PANTHER" id="PTHR43031:SF1">
    <property type="entry name" value="PYRIDINE NUCLEOTIDE-DISULPHIDE OXIDOREDUCTASE"/>
    <property type="match status" value="1"/>
</dbReference>